<sequence>MLQQYRQNTTAHHRFFSSRTILEFINFANSLTYWGLSGFARGKPQCVEDGIGLDIRVPGLFGFSLKALLASVNWEVVPSGSGREACQL</sequence>
<accession>A0A1Y6BVF1</accession>
<evidence type="ECO:0000313" key="1">
    <source>
        <dbReference type="EMBL" id="SMF30584.1"/>
    </source>
</evidence>
<dbReference type="AlphaFoldDB" id="A0A1Y6BVF1"/>
<gene>
    <name evidence="1" type="ORF">SAMN06296036_109182</name>
</gene>
<evidence type="ECO:0000313" key="2">
    <source>
        <dbReference type="Proteomes" id="UP000192907"/>
    </source>
</evidence>
<name>A0A1Y6BVF1_9BACT</name>
<keyword evidence="2" id="KW-1185">Reference proteome</keyword>
<dbReference type="EMBL" id="FWZT01000009">
    <property type="protein sequence ID" value="SMF30584.1"/>
    <property type="molecule type" value="Genomic_DNA"/>
</dbReference>
<dbReference type="Proteomes" id="UP000192907">
    <property type="component" value="Unassembled WGS sequence"/>
</dbReference>
<reference evidence="2" key="1">
    <citation type="submission" date="2017-04" db="EMBL/GenBank/DDBJ databases">
        <authorList>
            <person name="Varghese N."/>
            <person name="Submissions S."/>
        </authorList>
    </citation>
    <scope>NUCLEOTIDE SEQUENCE [LARGE SCALE GENOMIC DNA]</scope>
    <source>
        <strain evidence="2">RKEM611</strain>
    </source>
</reference>
<organism evidence="1 2">
    <name type="scientific">Pseudobacteriovorax antillogorgiicola</name>
    <dbReference type="NCBI Taxonomy" id="1513793"/>
    <lineage>
        <taxon>Bacteria</taxon>
        <taxon>Pseudomonadati</taxon>
        <taxon>Bdellovibrionota</taxon>
        <taxon>Oligoflexia</taxon>
        <taxon>Oligoflexales</taxon>
        <taxon>Pseudobacteriovoracaceae</taxon>
        <taxon>Pseudobacteriovorax</taxon>
    </lineage>
</organism>
<dbReference type="STRING" id="1513793.SAMN06296036_109182"/>
<protein>
    <submittedName>
        <fullName evidence="1">Uncharacterized protein</fullName>
    </submittedName>
</protein>
<proteinExistence type="predicted"/>